<dbReference type="Gene3D" id="2.40.70.10">
    <property type="entry name" value="Acid Proteases"/>
    <property type="match status" value="1"/>
</dbReference>
<comment type="caution">
    <text evidence="2">The sequence shown here is derived from an EMBL/GenBank/DDBJ whole genome shotgun (WGS) entry which is preliminary data.</text>
</comment>
<sequence length="954" mass="106120">MDQQENNQAALREDVDAMKIKMDKMLEIVQTLVNNPRSTANAGNVDWPPLGLPVGYTPPEDDSNTQIPVVNEALTTQGTHVTPEQNISEDAQLAQAPPVPAVNHGKDEVAQKYKALEERLKAVEGFSAFGIDTLDMCLVPDVIVPPKFKTPEFEKYKGAGCPKIHLKRFCMKMAAHATNEKLLIHVFQDSLSGASLDWYMQLERTQIKTWKDLIDAFLTQYSYNLNIAPNRMQLQGLSQKSNESFKEYAQRWRELAAQVQPPLLDRELVDTFMSTLQGPYYEKMIGGISSNFADLVIIGERVEDGIKSGKIPKIVKDPAGGKRFFNTSQRKKEGEANAISVGAPAQIPYSTTTPQQLQHRNQPGFRNNYEKKTVHLDRVPMPYSQILPYLLQKGMVELKHLPPMVPPYPPHFNSNIQCEYHFGALGHTIENCKAFKHKVQELIDQKLLSFKEEGPNVKTNPLPGHAGPSVNAVEESEEFKLVSEVSEIRTPLAVVGEKLIGYDVFEEMHSDCEVCLKNPANCQKMRRCLQELMDQGLVQIGYLRVNPVIATLESQDFEPIEIPYQRSTIQTPMKTLDSMVIQVPAPFPFESTKKVPWNYLPVVSMGKEQLTIVEPHVDNITGIGGMTRSGRIFSSGQPSKSIEKTPVELAKGKGVEEKEIRDGPPRGTIPKSDAEEFLRIIHKSDYQIVDQLGHTPSKISMLSLLLTSEAHRNALMKVLEEAHVAKDITVGQFDGVVANITSSRYLGFNESELPSKGHDHNKALHIFVKCLGNILSKVLVDTGSSLNVMPKRTLDKLGSEGAAMKLSSLIVKAFDGSERAVMGEVDLPVLIGPQLFTITFQVMDINPAYSCLLGRPWIHSAGAVTSTLHQKLKFVANNKMITVLGQEDIMVSHLSSFQYIEADEEAVEVPFQALEVATVVTMKHMAKKKDGVAFTSWKAVREALEEADVEVLGN</sequence>
<accession>A0A2K3MZG2</accession>
<protein>
    <submittedName>
        <fullName evidence="2">Coatomer subunit zeta-3</fullName>
    </submittedName>
</protein>
<dbReference type="PANTHER" id="PTHR32108:SF9">
    <property type="entry name" value="REVERSE TRANSCRIPTASE RNASE H-LIKE DOMAIN-CONTAINING PROTEIN"/>
    <property type="match status" value="1"/>
</dbReference>
<reference evidence="2 3" key="2">
    <citation type="journal article" date="2017" name="Front. Plant Sci.">
        <title>Gene Classification and Mining of Molecular Markers Useful in Red Clover (Trifolium pratense) Breeding.</title>
        <authorList>
            <person name="Istvanek J."/>
            <person name="Dluhosova J."/>
            <person name="Dluhos P."/>
            <person name="Patkova L."/>
            <person name="Nedelnik J."/>
            <person name="Repkova J."/>
        </authorList>
    </citation>
    <scope>NUCLEOTIDE SEQUENCE [LARGE SCALE GENOMIC DNA]</scope>
    <source>
        <strain evidence="3">cv. Tatra</strain>
        <tissue evidence="2">Young leaves</tissue>
    </source>
</reference>
<dbReference type="Proteomes" id="UP000236291">
    <property type="component" value="Unassembled WGS sequence"/>
</dbReference>
<dbReference type="PROSITE" id="PS00141">
    <property type="entry name" value="ASP_PROTEASE"/>
    <property type="match status" value="1"/>
</dbReference>
<reference evidence="2 3" key="1">
    <citation type="journal article" date="2014" name="Am. J. Bot.">
        <title>Genome assembly and annotation for red clover (Trifolium pratense; Fabaceae).</title>
        <authorList>
            <person name="Istvanek J."/>
            <person name="Jaros M."/>
            <person name="Krenek A."/>
            <person name="Repkova J."/>
        </authorList>
    </citation>
    <scope>NUCLEOTIDE SEQUENCE [LARGE SCALE GENOMIC DNA]</scope>
    <source>
        <strain evidence="3">cv. Tatra</strain>
        <tissue evidence="2">Young leaves</tissue>
    </source>
</reference>
<feature type="non-terminal residue" evidence="2">
    <location>
        <position position="954"/>
    </location>
</feature>
<feature type="domain" description="Retrotransposon gag" evidence="1">
    <location>
        <begin position="187"/>
        <end position="277"/>
    </location>
</feature>
<dbReference type="Pfam" id="PF03732">
    <property type="entry name" value="Retrotrans_gag"/>
    <property type="match status" value="1"/>
</dbReference>
<dbReference type="GO" id="GO:0006508">
    <property type="term" value="P:proteolysis"/>
    <property type="evidence" value="ECO:0007669"/>
    <property type="project" value="InterPro"/>
</dbReference>
<evidence type="ECO:0000313" key="2">
    <source>
        <dbReference type="EMBL" id="PNX96162.1"/>
    </source>
</evidence>
<dbReference type="InterPro" id="IPR021109">
    <property type="entry name" value="Peptidase_aspartic_dom_sf"/>
</dbReference>
<dbReference type="PANTHER" id="PTHR32108">
    <property type="entry name" value="DNA-DIRECTED RNA POLYMERASE SUBUNIT ALPHA"/>
    <property type="match status" value="1"/>
</dbReference>
<dbReference type="AlphaFoldDB" id="A0A2K3MZG2"/>
<proteinExistence type="predicted"/>
<evidence type="ECO:0000259" key="1">
    <source>
        <dbReference type="Pfam" id="PF03732"/>
    </source>
</evidence>
<dbReference type="CDD" id="cd00303">
    <property type="entry name" value="retropepsin_like"/>
    <property type="match status" value="1"/>
</dbReference>
<dbReference type="EMBL" id="ASHM01014214">
    <property type="protein sequence ID" value="PNX96162.1"/>
    <property type="molecule type" value="Genomic_DNA"/>
</dbReference>
<dbReference type="GO" id="GO:0004190">
    <property type="term" value="F:aspartic-type endopeptidase activity"/>
    <property type="evidence" value="ECO:0007669"/>
    <property type="project" value="InterPro"/>
</dbReference>
<organism evidence="2 3">
    <name type="scientific">Trifolium pratense</name>
    <name type="common">Red clover</name>
    <dbReference type="NCBI Taxonomy" id="57577"/>
    <lineage>
        <taxon>Eukaryota</taxon>
        <taxon>Viridiplantae</taxon>
        <taxon>Streptophyta</taxon>
        <taxon>Embryophyta</taxon>
        <taxon>Tracheophyta</taxon>
        <taxon>Spermatophyta</taxon>
        <taxon>Magnoliopsida</taxon>
        <taxon>eudicotyledons</taxon>
        <taxon>Gunneridae</taxon>
        <taxon>Pentapetalae</taxon>
        <taxon>rosids</taxon>
        <taxon>fabids</taxon>
        <taxon>Fabales</taxon>
        <taxon>Fabaceae</taxon>
        <taxon>Papilionoideae</taxon>
        <taxon>50 kb inversion clade</taxon>
        <taxon>NPAAA clade</taxon>
        <taxon>Hologalegina</taxon>
        <taxon>IRL clade</taxon>
        <taxon>Trifolieae</taxon>
        <taxon>Trifolium</taxon>
    </lineage>
</organism>
<name>A0A2K3MZG2_TRIPR</name>
<evidence type="ECO:0000313" key="3">
    <source>
        <dbReference type="Proteomes" id="UP000236291"/>
    </source>
</evidence>
<dbReference type="InterPro" id="IPR005162">
    <property type="entry name" value="Retrotrans_gag_dom"/>
</dbReference>
<dbReference type="ExpressionAtlas" id="A0A2K3MZG2">
    <property type="expression patterns" value="baseline"/>
</dbReference>
<dbReference type="InterPro" id="IPR001969">
    <property type="entry name" value="Aspartic_peptidase_AS"/>
</dbReference>
<dbReference type="SUPFAM" id="SSF50630">
    <property type="entry name" value="Acid proteases"/>
    <property type="match status" value="1"/>
</dbReference>
<gene>
    <name evidence="2" type="ORF">L195_g019364</name>
</gene>